<dbReference type="AlphaFoldDB" id="A0AAD8DZQ2"/>
<sequence length="144" mass="16888">MAQKKWKPTIHLPSYFCATPRRFAFADKSLTYVTVKVAMVKLPSEQPRRAVREGDGTWRPRNHHNWGASARRRGEVYREPTGLLHLEELARRSVEIMERHGQKSDHNFYKVMDLLRAQHNLSFIVLCERCRGQHEANELVAPER</sequence>
<dbReference type="EMBL" id="JARGEI010000002">
    <property type="protein sequence ID" value="KAJ8735477.1"/>
    <property type="molecule type" value="Genomic_DNA"/>
</dbReference>
<comment type="caution">
    <text evidence="1">The sequence shown here is derived from an EMBL/GenBank/DDBJ whole genome shotgun (WGS) entry which is preliminary data.</text>
</comment>
<evidence type="ECO:0000313" key="2">
    <source>
        <dbReference type="Proteomes" id="UP001231518"/>
    </source>
</evidence>
<gene>
    <name evidence="1" type="ORF">PYW07_007097</name>
</gene>
<dbReference type="Proteomes" id="UP001231518">
    <property type="component" value="Chromosome 2"/>
</dbReference>
<keyword evidence="2" id="KW-1185">Reference proteome</keyword>
<evidence type="ECO:0000313" key="1">
    <source>
        <dbReference type="EMBL" id="KAJ8735477.1"/>
    </source>
</evidence>
<accession>A0AAD8DZQ2</accession>
<name>A0AAD8DZQ2_MYTSE</name>
<protein>
    <submittedName>
        <fullName evidence="1">Uncharacterized protein</fullName>
    </submittedName>
</protein>
<reference evidence="1" key="1">
    <citation type="submission" date="2023-03" db="EMBL/GenBank/DDBJ databases">
        <title>Chromosome-level genomes of two armyworms, Mythimna separata and Mythimna loreyi, provide insights into the biosynthesis and reception of sex pheromones.</title>
        <authorList>
            <person name="Zhao H."/>
        </authorList>
    </citation>
    <scope>NUCLEOTIDE SEQUENCE</scope>
    <source>
        <strain evidence="1">BeijingLab</strain>
        <tissue evidence="1">Pupa</tissue>
    </source>
</reference>
<proteinExistence type="predicted"/>
<organism evidence="1 2">
    <name type="scientific">Mythimna separata</name>
    <name type="common">Oriental armyworm</name>
    <name type="synonym">Pseudaletia separata</name>
    <dbReference type="NCBI Taxonomy" id="271217"/>
    <lineage>
        <taxon>Eukaryota</taxon>
        <taxon>Metazoa</taxon>
        <taxon>Ecdysozoa</taxon>
        <taxon>Arthropoda</taxon>
        <taxon>Hexapoda</taxon>
        <taxon>Insecta</taxon>
        <taxon>Pterygota</taxon>
        <taxon>Neoptera</taxon>
        <taxon>Endopterygota</taxon>
        <taxon>Lepidoptera</taxon>
        <taxon>Glossata</taxon>
        <taxon>Ditrysia</taxon>
        <taxon>Noctuoidea</taxon>
        <taxon>Noctuidae</taxon>
        <taxon>Noctuinae</taxon>
        <taxon>Hadenini</taxon>
        <taxon>Mythimna</taxon>
    </lineage>
</organism>